<feature type="region of interest" description="Disordered" evidence="1">
    <location>
        <begin position="27"/>
        <end position="71"/>
    </location>
</feature>
<evidence type="ECO:0000313" key="2">
    <source>
        <dbReference type="EMBL" id="KAK3772296.1"/>
    </source>
</evidence>
<feature type="compositionally biased region" description="Basic residues" evidence="1">
    <location>
        <begin position="369"/>
        <end position="378"/>
    </location>
</feature>
<gene>
    <name evidence="2" type="ORF">RRG08_065078</name>
</gene>
<feature type="compositionally biased region" description="Acidic residues" evidence="1">
    <location>
        <begin position="451"/>
        <end position="489"/>
    </location>
</feature>
<feature type="region of interest" description="Disordered" evidence="1">
    <location>
        <begin position="165"/>
        <end position="499"/>
    </location>
</feature>
<feature type="compositionally biased region" description="Low complexity" evidence="1">
    <location>
        <begin position="341"/>
        <end position="352"/>
    </location>
</feature>
<feature type="compositionally biased region" description="Low complexity" evidence="1">
    <location>
        <begin position="758"/>
        <end position="771"/>
    </location>
</feature>
<feature type="compositionally biased region" description="Low complexity" evidence="1">
    <location>
        <begin position="208"/>
        <end position="224"/>
    </location>
</feature>
<feature type="region of interest" description="Disordered" evidence="1">
    <location>
        <begin position="723"/>
        <end position="851"/>
    </location>
</feature>
<feature type="region of interest" description="Disordered" evidence="1">
    <location>
        <begin position="668"/>
        <end position="697"/>
    </location>
</feature>
<feature type="compositionally biased region" description="Basic residues" evidence="1">
    <location>
        <begin position="567"/>
        <end position="588"/>
    </location>
</feature>
<comment type="caution">
    <text evidence="2">The sequence shown here is derived from an EMBL/GenBank/DDBJ whole genome shotgun (WGS) entry which is preliminary data.</text>
</comment>
<feature type="compositionally biased region" description="Basic and acidic residues" evidence="1">
    <location>
        <begin position="98"/>
        <end position="108"/>
    </location>
</feature>
<feature type="compositionally biased region" description="Low complexity" evidence="1">
    <location>
        <begin position="245"/>
        <end position="258"/>
    </location>
</feature>
<organism evidence="2 3">
    <name type="scientific">Elysia crispata</name>
    <name type="common">lettuce slug</name>
    <dbReference type="NCBI Taxonomy" id="231223"/>
    <lineage>
        <taxon>Eukaryota</taxon>
        <taxon>Metazoa</taxon>
        <taxon>Spiralia</taxon>
        <taxon>Lophotrochozoa</taxon>
        <taxon>Mollusca</taxon>
        <taxon>Gastropoda</taxon>
        <taxon>Heterobranchia</taxon>
        <taxon>Euthyneura</taxon>
        <taxon>Panpulmonata</taxon>
        <taxon>Sacoglossa</taxon>
        <taxon>Placobranchoidea</taxon>
        <taxon>Plakobranchidae</taxon>
        <taxon>Elysia</taxon>
    </lineage>
</organism>
<feature type="compositionally biased region" description="Pro residues" evidence="1">
    <location>
        <begin position="43"/>
        <end position="55"/>
    </location>
</feature>
<feature type="compositionally biased region" description="Polar residues" evidence="1">
    <location>
        <begin position="292"/>
        <end position="303"/>
    </location>
</feature>
<reference evidence="2" key="1">
    <citation type="journal article" date="2023" name="G3 (Bethesda)">
        <title>A reference genome for the long-term kleptoplast-retaining sea slug Elysia crispata morphotype clarki.</title>
        <authorList>
            <person name="Eastman K.E."/>
            <person name="Pendleton A.L."/>
            <person name="Shaikh M.A."/>
            <person name="Suttiyut T."/>
            <person name="Ogas R."/>
            <person name="Tomko P."/>
            <person name="Gavelis G."/>
            <person name="Widhalm J.R."/>
            <person name="Wisecaver J.H."/>
        </authorList>
    </citation>
    <scope>NUCLEOTIDE SEQUENCE</scope>
    <source>
        <strain evidence="2">ECLA1</strain>
    </source>
</reference>
<feature type="compositionally biased region" description="Low complexity" evidence="1">
    <location>
        <begin position="670"/>
        <end position="681"/>
    </location>
</feature>
<accession>A0AAE0ZNW5</accession>
<evidence type="ECO:0000313" key="3">
    <source>
        <dbReference type="Proteomes" id="UP001283361"/>
    </source>
</evidence>
<sequence>MSNGAKMNLKQKAKKKLVGSFSKRKKLKITDGENYGEEDAFELPPPLPRTRPPIPDFSGAQQEPLGESVASLTSSFSLPALLDQSGVGDAELEDNDEDANRNSDEKGVETNARQHKKLTKTKSALQLGEKVTSKNSKNVKSGGKTERVESFRYTYFNVYNSVSDENLASSEKKPEIKPHSRPHSAILGMDPVTSASSSSPSSSPPPILSSSSGYHSSSTSDLSSHVPVKDKKLRRMMSDQQLVLKTSSNTTSSAAKKSVQWFKKQGKFSEDRTVRNSCGEGESQDSCDEKLTQSSISPSSYASNGRVAKFNMGTSVPSSADSEDSFEQDFNPSTESAMEISKNAQSNKSPNKQSKKGKKQETQSFFKKTSQKFKKTNNKKVDASDDVDKPNDTAVSRRRSRGETTKALDPRHLRRDKSSDAIRRSSSPCDKTRSRSCHARLGPRAAREDGTDWSDYDNLDNDSDDLDKVDDDEGADGNDGDNDLDDTDGEGTLVAPDEDRILTQDIGIFEEVFEPTEDDISMVIVSQLDNSLEGSDTTLDFTLSSDDREDFEEGRFMPRCVEESMLAKRRKKVRASRKLEKRHSHRKNGPSDRDSSVVLRKSSSVKKSKDDRGDNNSSTTEPKEPLSVDTKAASSPTTPCIDLPRIPRMDNSVLNKIKFFENFSEITGITSPPMSTRSNSPMPSPSPSPSSSFNAGNQVSLFSGKTLNARLAAYLNSHKDMTMWTSSPRRPVSARGVVGERGLSPSLSPHRGNKRSNSDSTATTSKTSYSSCNSTNKNGDNITKNDNNFSGEMSKNVDATGSNRYITSGISADNKNNNNHNDDESDNINNNSNSNTTRTTNDNNDNNIGATSIANNAHKAADSNINAVAFKSWTFTNSNPRLNFSKFRRSGSIPEAVAVDSYSDDIWFTGVTASGTNGDLSNRKSETLSQVCHHPVCTEDNGDLPLLLCRQCESDIHRRPEYSGHLVLDISQKRKHHF</sequence>
<feature type="compositionally biased region" description="Low complexity" evidence="1">
    <location>
        <begin position="535"/>
        <end position="544"/>
    </location>
</feature>
<dbReference type="AlphaFoldDB" id="A0AAE0ZNW5"/>
<protein>
    <submittedName>
        <fullName evidence="2">Uncharacterized protein</fullName>
    </submittedName>
</protein>
<feature type="region of interest" description="Disordered" evidence="1">
    <location>
        <begin position="532"/>
        <end position="554"/>
    </location>
</feature>
<dbReference type="Proteomes" id="UP001283361">
    <property type="component" value="Unassembled WGS sequence"/>
</dbReference>
<feature type="compositionally biased region" description="Basic and acidic residues" evidence="1">
    <location>
        <begin position="401"/>
        <end position="423"/>
    </location>
</feature>
<feature type="compositionally biased region" description="Basic and acidic residues" evidence="1">
    <location>
        <begin position="379"/>
        <end position="391"/>
    </location>
</feature>
<dbReference type="EMBL" id="JAWDGP010003641">
    <property type="protein sequence ID" value="KAK3772296.1"/>
    <property type="molecule type" value="Genomic_DNA"/>
</dbReference>
<evidence type="ECO:0000256" key="1">
    <source>
        <dbReference type="SAM" id="MobiDB-lite"/>
    </source>
</evidence>
<feature type="compositionally biased region" description="Polar residues" evidence="1">
    <location>
        <begin position="772"/>
        <end position="810"/>
    </location>
</feature>
<feature type="compositionally biased region" description="Low complexity" evidence="1">
    <location>
        <begin position="827"/>
        <end position="847"/>
    </location>
</feature>
<keyword evidence="3" id="KW-1185">Reference proteome</keyword>
<feature type="region of interest" description="Disordered" evidence="1">
    <location>
        <begin position="83"/>
        <end position="145"/>
    </location>
</feature>
<feature type="region of interest" description="Disordered" evidence="1">
    <location>
        <begin position="567"/>
        <end position="645"/>
    </location>
</feature>
<feature type="compositionally biased region" description="Low complexity" evidence="1">
    <location>
        <begin position="133"/>
        <end position="142"/>
    </location>
</feature>
<proteinExistence type="predicted"/>
<name>A0AAE0ZNW5_9GAST</name>